<comment type="caution">
    <text evidence="1">The sequence shown here is derived from an EMBL/GenBank/DDBJ whole genome shotgun (WGS) entry which is preliminary data.</text>
</comment>
<sequence length="106" mass="11727">MEPAISRAAGASDTTRNTTGRYGWVYLPVIPTVDDMTPYEEIDSPTDSRADCEAVNHRLAQAARRAVEPAPSIHFEDYPREVAKRGEIRIGDAAQRLANALHLHLD</sequence>
<protein>
    <recommendedName>
        <fullName evidence="3">HicB-like antitoxin of toxin-antitoxin system domain-containing protein</fullName>
    </recommendedName>
</protein>
<dbReference type="Proteomes" id="UP001501821">
    <property type="component" value="Unassembled WGS sequence"/>
</dbReference>
<evidence type="ECO:0000313" key="2">
    <source>
        <dbReference type="Proteomes" id="UP001501821"/>
    </source>
</evidence>
<accession>A0ABP7IA42</accession>
<name>A0ABP7IA42_9ACTN</name>
<organism evidence="1 2">
    <name type="scientific">Nocardioides panacisoli</name>
    <dbReference type="NCBI Taxonomy" id="627624"/>
    <lineage>
        <taxon>Bacteria</taxon>
        <taxon>Bacillati</taxon>
        <taxon>Actinomycetota</taxon>
        <taxon>Actinomycetes</taxon>
        <taxon>Propionibacteriales</taxon>
        <taxon>Nocardioidaceae</taxon>
        <taxon>Nocardioides</taxon>
    </lineage>
</organism>
<reference evidence="2" key="1">
    <citation type="journal article" date="2019" name="Int. J. Syst. Evol. Microbiol.">
        <title>The Global Catalogue of Microorganisms (GCM) 10K type strain sequencing project: providing services to taxonomists for standard genome sequencing and annotation.</title>
        <authorList>
            <consortium name="The Broad Institute Genomics Platform"/>
            <consortium name="The Broad Institute Genome Sequencing Center for Infectious Disease"/>
            <person name="Wu L."/>
            <person name="Ma J."/>
        </authorList>
    </citation>
    <scope>NUCLEOTIDE SEQUENCE [LARGE SCALE GENOMIC DNA]</scope>
    <source>
        <strain evidence="2">JCM 16953</strain>
    </source>
</reference>
<dbReference type="EMBL" id="BAABAH010000003">
    <property type="protein sequence ID" value="GAA3813308.1"/>
    <property type="molecule type" value="Genomic_DNA"/>
</dbReference>
<evidence type="ECO:0000313" key="1">
    <source>
        <dbReference type="EMBL" id="GAA3813308.1"/>
    </source>
</evidence>
<evidence type="ECO:0008006" key="3">
    <source>
        <dbReference type="Google" id="ProtNLM"/>
    </source>
</evidence>
<gene>
    <name evidence="1" type="ORF">GCM10022242_14620</name>
</gene>
<keyword evidence="2" id="KW-1185">Reference proteome</keyword>
<proteinExistence type="predicted"/>